<comment type="subcellular location">
    <subcellularLocation>
        <location evidence="1">Apical cell membrane</location>
        <topology evidence="1">Single-pass type I membrane protein</topology>
    </subcellularLocation>
</comment>
<dbReference type="PROSITE" id="PS01187">
    <property type="entry name" value="EGF_CA"/>
    <property type="match status" value="4"/>
</dbReference>
<dbReference type="GO" id="GO:0051093">
    <property type="term" value="P:negative regulation of developmental process"/>
    <property type="evidence" value="ECO:0007669"/>
    <property type="project" value="UniProtKB-ARBA"/>
</dbReference>
<dbReference type="PANTHER" id="PTHR24049">
    <property type="entry name" value="CRUMBS FAMILY MEMBER"/>
    <property type="match status" value="1"/>
</dbReference>
<evidence type="ECO:0000259" key="17">
    <source>
        <dbReference type="PROSITE" id="PS50026"/>
    </source>
</evidence>
<dbReference type="GO" id="GO:0003002">
    <property type="term" value="P:regionalization"/>
    <property type="evidence" value="ECO:0007669"/>
    <property type="project" value="UniProtKB-ARBA"/>
</dbReference>
<dbReference type="PROSITE" id="PS00022">
    <property type="entry name" value="EGF_1"/>
    <property type="match status" value="7"/>
</dbReference>
<evidence type="ECO:0000256" key="13">
    <source>
        <dbReference type="ARBA" id="ARBA00023157"/>
    </source>
</evidence>
<feature type="domain" description="EGF-like" evidence="17">
    <location>
        <begin position="91"/>
        <end position="125"/>
    </location>
</feature>
<protein>
    <recommendedName>
        <fullName evidence="17">EGF-like domain-containing protein</fullName>
    </recommendedName>
</protein>
<dbReference type="Pfam" id="PF12661">
    <property type="entry name" value="hEGF"/>
    <property type="match status" value="2"/>
</dbReference>
<dbReference type="Gene3D" id="2.10.25.10">
    <property type="entry name" value="Laminin"/>
    <property type="match status" value="11"/>
</dbReference>
<dbReference type="GO" id="GO:0016324">
    <property type="term" value="C:apical plasma membrane"/>
    <property type="evidence" value="ECO:0007669"/>
    <property type="project" value="UniProtKB-SubCell"/>
</dbReference>
<dbReference type="GO" id="GO:0080090">
    <property type="term" value="P:regulation of primary metabolic process"/>
    <property type="evidence" value="ECO:0007669"/>
    <property type="project" value="UniProtKB-ARBA"/>
</dbReference>
<gene>
    <name evidence="18" type="ORF">NP493_474g05020</name>
</gene>
<feature type="disulfide bond" evidence="15">
    <location>
        <begin position="95"/>
        <end position="105"/>
    </location>
</feature>
<evidence type="ECO:0000256" key="4">
    <source>
        <dbReference type="ARBA" id="ARBA00022475"/>
    </source>
</evidence>
<dbReference type="FunFam" id="2.10.25.10:FF:000012">
    <property type="entry name" value="Delta-like protein"/>
    <property type="match status" value="1"/>
</dbReference>
<keyword evidence="3" id="KW-0217">Developmental protein</keyword>
<feature type="disulfide bond" evidence="15">
    <location>
        <begin position="349"/>
        <end position="358"/>
    </location>
</feature>
<dbReference type="PROSITE" id="PS01186">
    <property type="entry name" value="EGF_2"/>
    <property type="match status" value="6"/>
</dbReference>
<feature type="disulfide bond" evidence="15">
    <location>
        <begin position="310"/>
        <end position="319"/>
    </location>
</feature>
<dbReference type="InterPro" id="IPR001881">
    <property type="entry name" value="EGF-like_Ca-bd_dom"/>
</dbReference>
<dbReference type="PRINTS" id="PR00010">
    <property type="entry name" value="EGFBLOOD"/>
</dbReference>
<keyword evidence="9" id="KW-0677">Repeat</keyword>
<feature type="disulfide bond" evidence="15">
    <location>
        <begin position="79"/>
        <end position="88"/>
    </location>
</feature>
<feature type="domain" description="EGF-like" evidence="17">
    <location>
        <begin position="245"/>
        <end position="281"/>
    </location>
</feature>
<dbReference type="GO" id="GO:0048592">
    <property type="term" value="P:eye morphogenesis"/>
    <property type="evidence" value="ECO:0007669"/>
    <property type="project" value="UniProtKB-ARBA"/>
</dbReference>
<evidence type="ECO:0000256" key="2">
    <source>
        <dbReference type="ARBA" id="ARBA00005847"/>
    </source>
</evidence>
<feature type="transmembrane region" description="Helical" evidence="16">
    <location>
        <begin position="546"/>
        <end position="567"/>
    </location>
</feature>
<dbReference type="InterPro" id="IPR049883">
    <property type="entry name" value="NOTCH1_EGF-like"/>
</dbReference>
<dbReference type="FunFam" id="2.10.25.10:FF:000565">
    <property type="entry name" value="Predicted protein"/>
    <property type="match status" value="1"/>
</dbReference>
<keyword evidence="5 15" id="KW-0245">EGF-like domain</keyword>
<dbReference type="Pfam" id="PF00008">
    <property type="entry name" value="EGF"/>
    <property type="match status" value="3"/>
</dbReference>
<evidence type="ECO:0000256" key="12">
    <source>
        <dbReference type="ARBA" id="ARBA00023136"/>
    </source>
</evidence>
<dbReference type="SMART" id="SM00181">
    <property type="entry name" value="EGF"/>
    <property type="match status" value="12"/>
</dbReference>
<feature type="domain" description="EGF-like" evidence="17">
    <location>
        <begin position="127"/>
        <end position="161"/>
    </location>
</feature>
<evidence type="ECO:0000256" key="9">
    <source>
        <dbReference type="ARBA" id="ARBA00022737"/>
    </source>
</evidence>
<evidence type="ECO:0000256" key="14">
    <source>
        <dbReference type="ARBA" id="ARBA00023180"/>
    </source>
</evidence>
<keyword evidence="7 16" id="KW-0812">Transmembrane</keyword>
<evidence type="ECO:0000256" key="16">
    <source>
        <dbReference type="SAM" id="Phobius"/>
    </source>
</evidence>
<dbReference type="GO" id="GO:0009967">
    <property type="term" value="P:positive regulation of signal transduction"/>
    <property type="evidence" value="ECO:0007669"/>
    <property type="project" value="UniProtKB-ARBA"/>
</dbReference>
<feature type="domain" description="EGF-like" evidence="17">
    <location>
        <begin position="437"/>
        <end position="480"/>
    </location>
</feature>
<dbReference type="GO" id="GO:0060255">
    <property type="term" value="P:regulation of macromolecule metabolic process"/>
    <property type="evidence" value="ECO:0007669"/>
    <property type="project" value="UniProtKB-ARBA"/>
</dbReference>
<dbReference type="GO" id="GO:0030182">
    <property type="term" value="P:neuron differentiation"/>
    <property type="evidence" value="ECO:0007669"/>
    <property type="project" value="UniProtKB-ARBA"/>
</dbReference>
<evidence type="ECO:0000256" key="6">
    <source>
        <dbReference type="ARBA" id="ARBA00022553"/>
    </source>
</evidence>
<evidence type="ECO:0000313" key="18">
    <source>
        <dbReference type="EMBL" id="KAK2179760.1"/>
    </source>
</evidence>
<feature type="domain" description="EGF-like" evidence="17">
    <location>
        <begin position="51"/>
        <end position="89"/>
    </location>
</feature>
<feature type="disulfide bond" evidence="15">
    <location>
        <begin position="131"/>
        <end position="141"/>
    </location>
</feature>
<evidence type="ECO:0000313" key="19">
    <source>
        <dbReference type="Proteomes" id="UP001209878"/>
    </source>
</evidence>
<keyword evidence="19" id="KW-1185">Reference proteome</keyword>
<comment type="similarity">
    <text evidence="2">Belongs to the NOTCH family.</text>
</comment>
<dbReference type="SMART" id="SM00179">
    <property type="entry name" value="EGF_CA"/>
    <property type="match status" value="10"/>
</dbReference>
<evidence type="ECO:0000256" key="15">
    <source>
        <dbReference type="PROSITE-ProRule" id="PRU00076"/>
    </source>
</evidence>
<dbReference type="InterPro" id="IPR018097">
    <property type="entry name" value="EGF_Ca-bd_CS"/>
</dbReference>
<keyword evidence="6" id="KW-0597">Phosphoprotein</keyword>
<feature type="disulfide bond" evidence="15">
    <location>
        <begin position="39"/>
        <end position="48"/>
    </location>
</feature>
<feature type="domain" description="EGF-like" evidence="17">
    <location>
        <begin position="361"/>
        <end position="398"/>
    </location>
</feature>
<dbReference type="GO" id="GO:0005509">
    <property type="term" value="F:calcium ion binding"/>
    <property type="evidence" value="ECO:0007669"/>
    <property type="project" value="InterPro"/>
</dbReference>
<dbReference type="InterPro" id="IPR000742">
    <property type="entry name" value="EGF"/>
</dbReference>
<dbReference type="FunFam" id="2.10.25.10:FF:000279">
    <property type="entry name" value="Neurogenic locus notch 1"/>
    <property type="match status" value="1"/>
</dbReference>
<keyword evidence="13 15" id="KW-1015">Disulfide bond</keyword>
<feature type="disulfide bond" evidence="15">
    <location>
        <begin position="60"/>
        <end position="77"/>
    </location>
</feature>
<feature type="domain" description="EGF-like" evidence="17">
    <location>
        <begin position="400"/>
        <end position="436"/>
    </location>
</feature>
<organism evidence="18 19">
    <name type="scientific">Ridgeia piscesae</name>
    <name type="common">Tubeworm</name>
    <dbReference type="NCBI Taxonomy" id="27915"/>
    <lineage>
        <taxon>Eukaryota</taxon>
        <taxon>Metazoa</taxon>
        <taxon>Spiralia</taxon>
        <taxon>Lophotrochozoa</taxon>
        <taxon>Annelida</taxon>
        <taxon>Polychaeta</taxon>
        <taxon>Sedentaria</taxon>
        <taxon>Canalipalpata</taxon>
        <taxon>Sabellida</taxon>
        <taxon>Siboglinidae</taxon>
        <taxon>Ridgeia</taxon>
    </lineage>
</organism>
<keyword evidence="8" id="KW-0732">Signal</keyword>
<dbReference type="Pfam" id="PF07645">
    <property type="entry name" value="EGF_CA"/>
    <property type="match status" value="4"/>
</dbReference>
<feature type="domain" description="EGF-like" evidence="17">
    <location>
        <begin position="322"/>
        <end position="359"/>
    </location>
</feature>
<feature type="domain" description="EGF-like" evidence="17">
    <location>
        <begin position="207"/>
        <end position="244"/>
    </location>
</feature>
<dbReference type="GO" id="GO:0051241">
    <property type="term" value="P:negative regulation of multicellular organismal process"/>
    <property type="evidence" value="ECO:0007669"/>
    <property type="project" value="UniProtKB-ARBA"/>
</dbReference>
<name>A0AAD9KZI1_RIDPI</name>
<keyword evidence="4" id="KW-1003">Cell membrane</keyword>
<dbReference type="PROSITE" id="PS00010">
    <property type="entry name" value="ASX_HYDROXYL"/>
    <property type="match status" value="7"/>
</dbReference>
<keyword evidence="11 16" id="KW-1133">Transmembrane helix</keyword>
<evidence type="ECO:0000256" key="7">
    <source>
        <dbReference type="ARBA" id="ARBA00022692"/>
    </source>
</evidence>
<proteinExistence type="inferred from homology"/>
<evidence type="ECO:0000256" key="3">
    <source>
        <dbReference type="ARBA" id="ARBA00022473"/>
    </source>
</evidence>
<dbReference type="FunFam" id="2.10.25.10:FF:000031">
    <property type="entry name" value="neurogenic locus notch homolog protein 3"/>
    <property type="match status" value="1"/>
</dbReference>
<dbReference type="InterPro" id="IPR051022">
    <property type="entry name" value="Notch_Cell-Fate_Det"/>
</dbReference>
<feature type="domain" description="EGF-like" evidence="17">
    <location>
        <begin position="7"/>
        <end position="49"/>
    </location>
</feature>
<dbReference type="AlphaFoldDB" id="A0AAD9KZI1"/>
<feature type="transmembrane region" description="Helical" evidence="16">
    <location>
        <begin position="493"/>
        <end position="513"/>
    </location>
</feature>
<dbReference type="CDD" id="cd00054">
    <property type="entry name" value="EGF_CA"/>
    <property type="match status" value="7"/>
</dbReference>
<sequence length="607" mass="65317">MRNTREITDNCDSFPCQHNGTCLPVNATIPGDLLFNCSCMPGYTGQRCENEVNYCDSAPCQNGANCTTHHDWLNHTCDCVPGYSGLNCEINIDECASSPCLNGQCVDEVNGYICICPGYSGLNCEIDIDECASSPCLNGQCVDEVNGYRCICPGWSGVNCDVDINECNVTNTNRSEPCVHGKCVNTPGSFHCECANTGYYGSRCENDTDECANPLTCHNGAICTNTPGDYDCNCTLGYEEKNCEVANCSAVKCEHGGNCSVNPQGQWLCDCVTFFQGALCETRGPCVDAPCKNSAVCHQGETGPDYNCTCLQGWRGKNCSEDINECTELTPCQNNATCTNSDGSYKCTCVPGYIGRHCEQDVNECASQPCQNGGVCHDELNHFRCDCSNTGYEGGQCEVDIDECNDAPCHKRGNCTNLPGTFACVCLSGYVGDTCHSVNPCNDTEYCQNGGSCTYDVDNIKQSVNASCMCVDDWTGPHCAVVVPSLDMVRDDLVPLIVGVGFGAVILFVIIGVEYHHNGWCGRVGARMITSSAKSMGDNGLGTTNLIIIIIIAIILPVIIIVAIVLIMMARGKRATRGTYSPSRQEMSGSRVEMGNVLKLPPEERLI</sequence>
<feature type="domain" description="EGF-like" evidence="17">
    <location>
        <begin position="282"/>
        <end position="320"/>
    </location>
</feature>
<comment type="caution">
    <text evidence="15">Lacks conserved residue(s) required for the propagation of feature annotation.</text>
</comment>
<dbReference type="GO" id="GO:0048468">
    <property type="term" value="P:cell development"/>
    <property type="evidence" value="ECO:0007669"/>
    <property type="project" value="UniProtKB-ARBA"/>
</dbReference>
<feature type="disulfide bond" evidence="15">
    <location>
        <begin position="470"/>
        <end position="479"/>
    </location>
</feature>
<dbReference type="PROSITE" id="PS50026">
    <property type="entry name" value="EGF_3"/>
    <property type="match status" value="12"/>
</dbReference>
<evidence type="ECO:0000256" key="1">
    <source>
        <dbReference type="ARBA" id="ARBA00004247"/>
    </source>
</evidence>
<keyword evidence="10" id="KW-0221">Differentiation</keyword>
<feature type="disulfide bond" evidence="15">
    <location>
        <begin position="426"/>
        <end position="435"/>
    </location>
</feature>
<dbReference type="Proteomes" id="UP001209878">
    <property type="component" value="Unassembled WGS sequence"/>
</dbReference>
<feature type="disulfide bond" evidence="15">
    <location>
        <begin position="234"/>
        <end position="243"/>
    </location>
</feature>
<evidence type="ECO:0000256" key="10">
    <source>
        <dbReference type="ARBA" id="ARBA00022782"/>
    </source>
</evidence>
<evidence type="ECO:0000256" key="11">
    <source>
        <dbReference type="ARBA" id="ARBA00022989"/>
    </source>
</evidence>
<dbReference type="InterPro" id="IPR013032">
    <property type="entry name" value="EGF-like_CS"/>
</dbReference>
<dbReference type="SUPFAM" id="SSF57196">
    <property type="entry name" value="EGF/Laminin"/>
    <property type="match status" value="10"/>
</dbReference>
<dbReference type="FunFam" id="2.10.25.10:FF:000039">
    <property type="entry name" value="Crumbs cell polarity complex component 1"/>
    <property type="match status" value="1"/>
</dbReference>
<dbReference type="FunFam" id="2.10.25.10:FF:000471">
    <property type="entry name" value="Protein lin-12"/>
    <property type="match status" value="1"/>
</dbReference>
<keyword evidence="14" id="KW-0325">Glycoprotein</keyword>
<reference evidence="18" key="1">
    <citation type="journal article" date="2023" name="Mol. Biol. Evol.">
        <title>Third-Generation Sequencing Reveals the Adaptive Role of the Epigenome in Three Deep-Sea Polychaetes.</title>
        <authorList>
            <person name="Perez M."/>
            <person name="Aroh O."/>
            <person name="Sun Y."/>
            <person name="Lan Y."/>
            <person name="Juniper S.K."/>
            <person name="Young C.R."/>
            <person name="Angers B."/>
            <person name="Qian P.Y."/>
        </authorList>
    </citation>
    <scope>NUCLEOTIDE SEQUENCE</scope>
    <source>
        <strain evidence="18">R07B-5</strain>
    </source>
</reference>
<feature type="disulfide bond" evidence="15">
    <location>
        <begin position="291"/>
        <end position="308"/>
    </location>
</feature>
<keyword evidence="12 16" id="KW-0472">Membrane</keyword>
<dbReference type="InterPro" id="IPR000152">
    <property type="entry name" value="EGF-type_Asp/Asn_hydroxyl_site"/>
</dbReference>
<evidence type="ECO:0000256" key="8">
    <source>
        <dbReference type="ARBA" id="ARBA00022729"/>
    </source>
</evidence>
<accession>A0AAD9KZI1</accession>
<feature type="disulfide bond" evidence="15">
    <location>
        <begin position="271"/>
        <end position="280"/>
    </location>
</feature>
<dbReference type="GO" id="GO:0008593">
    <property type="term" value="P:regulation of Notch signaling pathway"/>
    <property type="evidence" value="ECO:0007669"/>
    <property type="project" value="UniProtKB-ARBA"/>
</dbReference>
<comment type="caution">
    <text evidence="18">The sequence shown here is derived from an EMBL/GenBank/DDBJ whole genome shotgun (WGS) entry which is preliminary data.</text>
</comment>
<feature type="domain" description="EGF-like" evidence="17">
    <location>
        <begin position="163"/>
        <end position="205"/>
    </location>
</feature>
<evidence type="ECO:0000256" key="5">
    <source>
        <dbReference type="ARBA" id="ARBA00022536"/>
    </source>
</evidence>
<dbReference type="EMBL" id="JAODUO010000474">
    <property type="protein sequence ID" value="KAK2179760.1"/>
    <property type="molecule type" value="Genomic_DNA"/>
</dbReference>